<sequence length="85" mass="10079">MFDFYDCNYTVNFPTMMKKLKLYVFLTSVRTCVVGQISWLAPSATTASYGYAGMGYPYAYTSWKLWWTWILRKRNVQPRRLCHPS</sequence>
<keyword evidence="1" id="KW-0472">Membrane</keyword>
<organism evidence="2 3">
    <name type="scientific">Caerostris extrusa</name>
    <name type="common">Bark spider</name>
    <name type="synonym">Caerostris bankana</name>
    <dbReference type="NCBI Taxonomy" id="172846"/>
    <lineage>
        <taxon>Eukaryota</taxon>
        <taxon>Metazoa</taxon>
        <taxon>Ecdysozoa</taxon>
        <taxon>Arthropoda</taxon>
        <taxon>Chelicerata</taxon>
        <taxon>Arachnida</taxon>
        <taxon>Araneae</taxon>
        <taxon>Araneomorphae</taxon>
        <taxon>Entelegynae</taxon>
        <taxon>Araneoidea</taxon>
        <taxon>Araneidae</taxon>
        <taxon>Caerostris</taxon>
    </lineage>
</organism>
<keyword evidence="3" id="KW-1185">Reference proteome</keyword>
<dbReference type="EMBL" id="BPLR01008036">
    <property type="protein sequence ID" value="GIY21596.1"/>
    <property type="molecule type" value="Genomic_DNA"/>
</dbReference>
<gene>
    <name evidence="2" type="ORF">CEXT_624041</name>
</gene>
<evidence type="ECO:0000313" key="2">
    <source>
        <dbReference type="EMBL" id="GIY21596.1"/>
    </source>
</evidence>
<comment type="caution">
    <text evidence="2">The sequence shown here is derived from an EMBL/GenBank/DDBJ whole genome shotgun (WGS) entry which is preliminary data.</text>
</comment>
<reference evidence="2 3" key="1">
    <citation type="submission" date="2021-06" db="EMBL/GenBank/DDBJ databases">
        <title>Caerostris extrusa draft genome.</title>
        <authorList>
            <person name="Kono N."/>
            <person name="Arakawa K."/>
        </authorList>
    </citation>
    <scope>NUCLEOTIDE SEQUENCE [LARGE SCALE GENOMIC DNA]</scope>
</reference>
<name>A0AAV4RMS3_CAEEX</name>
<evidence type="ECO:0000313" key="3">
    <source>
        <dbReference type="Proteomes" id="UP001054945"/>
    </source>
</evidence>
<protein>
    <submittedName>
        <fullName evidence="2">Uncharacterized protein</fullName>
    </submittedName>
</protein>
<dbReference type="Proteomes" id="UP001054945">
    <property type="component" value="Unassembled WGS sequence"/>
</dbReference>
<feature type="transmembrane region" description="Helical" evidence="1">
    <location>
        <begin position="53"/>
        <end position="71"/>
    </location>
</feature>
<keyword evidence="1" id="KW-1133">Transmembrane helix</keyword>
<keyword evidence="1" id="KW-0812">Transmembrane</keyword>
<accession>A0AAV4RMS3</accession>
<proteinExistence type="predicted"/>
<dbReference type="AlphaFoldDB" id="A0AAV4RMS3"/>
<feature type="transmembrane region" description="Helical" evidence="1">
    <location>
        <begin position="22"/>
        <end position="41"/>
    </location>
</feature>
<evidence type="ECO:0000256" key="1">
    <source>
        <dbReference type="SAM" id="Phobius"/>
    </source>
</evidence>